<dbReference type="AlphaFoldDB" id="A0A8S0VJ21"/>
<keyword evidence="2" id="KW-1133">Transmembrane helix</keyword>
<sequence length="168" mass="16813">MLWIWFYKPLFLYFNLGVSRALSNYFSRFVNMKRLFKFIFVLTIICFLLTSVVAPPSGGGGSSGGGGGAKGGGGSVGAKGGGTGVSKRGGSGGTRGGGRGGGRGDEGDDGNGGGGGSTGNGGQTGGGTNVVRPLPNGRPINSSPSTPIGWSHLFISSLAYVTFLRLSA</sequence>
<comment type="caution">
    <text evidence="3">The sequence shown here is derived from an EMBL/GenBank/DDBJ whole genome shotgun (WGS) entry which is preliminary data.</text>
</comment>
<feature type="compositionally biased region" description="Gly residues" evidence="1">
    <location>
        <begin position="110"/>
        <end position="128"/>
    </location>
</feature>
<dbReference type="EMBL" id="CACTIH010009443">
    <property type="protein sequence ID" value="CAA3031378.1"/>
    <property type="molecule type" value="Genomic_DNA"/>
</dbReference>
<keyword evidence="4" id="KW-1185">Reference proteome</keyword>
<feature type="transmembrane region" description="Helical" evidence="2">
    <location>
        <begin position="35"/>
        <end position="54"/>
    </location>
</feature>
<reference evidence="3 4" key="1">
    <citation type="submission" date="2019-12" db="EMBL/GenBank/DDBJ databases">
        <authorList>
            <person name="Alioto T."/>
            <person name="Alioto T."/>
            <person name="Gomez Garrido J."/>
        </authorList>
    </citation>
    <scope>NUCLEOTIDE SEQUENCE [LARGE SCALE GENOMIC DNA]</scope>
</reference>
<keyword evidence="2" id="KW-0472">Membrane</keyword>
<gene>
    <name evidence="3" type="ORF">OLEA9_A095120</name>
</gene>
<evidence type="ECO:0000256" key="1">
    <source>
        <dbReference type="SAM" id="MobiDB-lite"/>
    </source>
</evidence>
<keyword evidence="2" id="KW-0812">Transmembrane</keyword>
<evidence type="ECO:0000256" key="2">
    <source>
        <dbReference type="SAM" id="Phobius"/>
    </source>
</evidence>
<name>A0A8S0VJ21_OLEEU</name>
<dbReference type="Gramene" id="OE9A095120T1">
    <property type="protein sequence ID" value="OE9A095120C1"/>
    <property type="gene ID" value="OE9A095120"/>
</dbReference>
<proteinExistence type="predicted"/>
<evidence type="ECO:0000313" key="3">
    <source>
        <dbReference type="EMBL" id="CAA3031378.1"/>
    </source>
</evidence>
<organism evidence="3 4">
    <name type="scientific">Olea europaea subsp. europaea</name>
    <dbReference type="NCBI Taxonomy" id="158383"/>
    <lineage>
        <taxon>Eukaryota</taxon>
        <taxon>Viridiplantae</taxon>
        <taxon>Streptophyta</taxon>
        <taxon>Embryophyta</taxon>
        <taxon>Tracheophyta</taxon>
        <taxon>Spermatophyta</taxon>
        <taxon>Magnoliopsida</taxon>
        <taxon>eudicotyledons</taxon>
        <taxon>Gunneridae</taxon>
        <taxon>Pentapetalae</taxon>
        <taxon>asterids</taxon>
        <taxon>lamiids</taxon>
        <taxon>Lamiales</taxon>
        <taxon>Oleaceae</taxon>
        <taxon>Oleeae</taxon>
        <taxon>Olea</taxon>
    </lineage>
</organism>
<dbReference type="OrthoDB" id="10629695at2759"/>
<feature type="region of interest" description="Disordered" evidence="1">
    <location>
        <begin position="58"/>
        <end position="149"/>
    </location>
</feature>
<feature type="compositionally biased region" description="Gly residues" evidence="1">
    <location>
        <begin position="58"/>
        <end position="101"/>
    </location>
</feature>
<feature type="compositionally biased region" description="Polar residues" evidence="1">
    <location>
        <begin position="139"/>
        <end position="148"/>
    </location>
</feature>
<feature type="transmembrane region" description="Helical" evidence="2">
    <location>
        <begin position="6"/>
        <end position="23"/>
    </location>
</feature>
<evidence type="ECO:0000313" key="4">
    <source>
        <dbReference type="Proteomes" id="UP000594638"/>
    </source>
</evidence>
<protein>
    <submittedName>
        <fullName evidence="3">Uncharacterized protein</fullName>
    </submittedName>
</protein>
<dbReference type="Proteomes" id="UP000594638">
    <property type="component" value="Unassembled WGS sequence"/>
</dbReference>
<accession>A0A8S0VJ21</accession>